<organism evidence="1 2">
    <name type="scientific">Fusarium solani subsp. cucurbitae</name>
    <name type="common">Neocosmosporum cucurbitae</name>
    <dbReference type="NCBI Taxonomy" id="2747967"/>
    <lineage>
        <taxon>Eukaryota</taxon>
        <taxon>Fungi</taxon>
        <taxon>Dikarya</taxon>
        <taxon>Ascomycota</taxon>
        <taxon>Pezizomycotina</taxon>
        <taxon>Sordariomycetes</taxon>
        <taxon>Hypocreomycetidae</taxon>
        <taxon>Hypocreales</taxon>
        <taxon>Nectriaceae</taxon>
        <taxon>Fusarium</taxon>
        <taxon>Fusarium solani species complex</taxon>
    </lineage>
</organism>
<name>A0ACD3Z942_FUSSC</name>
<proteinExistence type="predicted"/>
<dbReference type="Proteomes" id="UP000830768">
    <property type="component" value="Chromosome 8"/>
</dbReference>
<sequence length="269" mass="30755">MSSSQRPISVSDELRNQLEGHLDDLVNSGEIELPPGKRIRLNHAGVPKLVEIPLPAISEKRLRQLHDHISSLPSTRSAEWGMIEDNLADLIADEELHDNFNRLNILRWIEQVQKLVVEDFEAFVGLAQELEHSLAHIKDAKFVVDFPRLVGRILNEAVPRHLEGSEFATMWINLKNRHRGVYVLVDHICQCHHDARANPSQQHHFGKLVLHCLQTLVTAIAPWDPRNDMCHEVFRSLRERVDEIRRGNREASPEVDDGTEVGTEDGTEY</sequence>
<evidence type="ECO:0000313" key="2">
    <source>
        <dbReference type="Proteomes" id="UP000830768"/>
    </source>
</evidence>
<protein>
    <submittedName>
        <fullName evidence="1">Uncharacterized protein</fullName>
    </submittedName>
</protein>
<accession>A0ACD3Z942</accession>
<reference evidence="1" key="1">
    <citation type="submission" date="2021-11" db="EMBL/GenBank/DDBJ databases">
        <title>Fusarium solani-melongenae Genome sequencing and assembly.</title>
        <authorList>
            <person name="Xie S."/>
            <person name="Huang L."/>
            <person name="Zhang X."/>
        </authorList>
    </citation>
    <scope>NUCLEOTIDE SEQUENCE</scope>
    <source>
        <strain evidence="1">CRI 24-3</strain>
    </source>
</reference>
<keyword evidence="2" id="KW-1185">Reference proteome</keyword>
<dbReference type="EMBL" id="CP090036">
    <property type="protein sequence ID" value="UPK97727.1"/>
    <property type="molecule type" value="Genomic_DNA"/>
</dbReference>
<gene>
    <name evidence="1" type="ORF">LCI18_008662</name>
</gene>
<evidence type="ECO:0000313" key="1">
    <source>
        <dbReference type="EMBL" id="UPK97727.1"/>
    </source>
</evidence>